<dbReference type="GO" id="GO:0031179">
    <property type="term" value="P:peptide modification"/>
    <property type="evidence" value="ECO:0007669"/>
    <property type="project" value="InterPro"/>
</dbReference>
<dbReference type="NCBIfam" id="TIGR03897">
    <property type="entry name" value="lanti_2_LanM"/>
    <property type="match status" value="1"/>
</dbReference>
<proteinExistence type="predicted"/>
<feature type="region of interest" description="Disordered" evidence="1">
    <location>
        <begin position="1027"/>
        <end position="1048"/>
    </location>
</feature>
<sequence>MIAPAGSAASGRRRGGPSAAELPGDPQPGWAAFLAAAVAAAPLAPVVPAGELPGTSGFRFVLAPFTELAATRLPVAVPDAELPLLRAEFTDRLARKLAGQAARALVLELNVARAEGRLAGDTPAARFRTFLSLTARQDGLSALLSEYPVLGRLLAQTCVDAADALTELLDHYTADRAELLRALLPGTDPGPLVSLRAAAGDGHRHGRSTAVLTFADGSRVVHKPRPLTAHRHFNELVGWFNGQPDVPELRTVALLERPGYGWLAHVAALPCRDRGQLELFYRRQGAWLALLHALDATDLHYENLIARADHPVPVDVETLFHPPVSGSAPGGDPAALALAASVHRVGLLPLLLFGEDGTVLDASGLGGDTGAATPLPVAAWAESGTDRMRLVRRAGTIAGADNRPRLDGAQADPAEFTEALVAGFRAGYRAIAAGREALTGPQGLVHRFAEDEVRVVPRATQAYATLLDESTHPDVLRDPADRDELLRLLGTDALGAPGPARLLEHEVAQLWDGDVPLFTARPGLADLWSGPGLRIPDALERPGLARVVEKIRAMGPADLDAQEWIVRAALAARSTAPAHRPDDAPAAGRSDLTGAEPTGADRTGADRTGRPARERTTAERPTAERLLGAARRIGDRLVEGAHRGRGRANWLGLELLGDRAWRFGPAGADLGHGYPGPALFLAELAAHTGEQRYADTARQALSPLPALLERLAAEPEDLAAVGPGAFAGLGGIAYVLARAAVLLDDPESADWADRAAELTAAAVEFDHTDADADAEARADGWAGVTEGVAEGTAGGLAALLAVHATTGSAAARRGAVLCAERLADRPLPAAPGFAEGAAGVGWALLRFAAACGGERYGRAGLAALRRAARGVQNVQGVQSVRGVQNVQDVQGVRGAAGVDLAWCRGLSGVALAVADSPAALADPELAGLVGRAVRASAAAGPLSGHAPCHGESGVLELLGRLADPGGRELLDRRAGALAAALDRVGPVCSAPGGLAVPGLLTGLSGIGLGLLRLGSAGRTVSTLLLQPSPSVRPSGTDGATITERNVHS</sequence>
<evidence type="ECO:0000313" key="3">
    <source>
        <dbReference type="EMBL" id="ROR35314.1"/>
    </source>
</evidence>
<evidence type="ECO:0000259" key="2">
    <source>
        <dbReference type="Pfam" id="PF13575"/>
    </source>
</evidence>
<dbReference type="InterPro" id="IPR007822">
    <property type="entry name" value="LANC-like"/>
</dbReference>
<dbReference type="Gene3D" id="1.50.10.20">
    <property type="match status" value="1"/>
</dbReference>
<reference evidence="3 4" key="1">
    <citation type="submission" date="2018-11" db="EMBL/GenBank/DDBJ databases">
        <title>Sequencing the genomes of 1000 actinobacteria strains.</title>
        <authorList>
            <person name="Klenk H.-P."/>
        </authorList>
    </citation>
    <scope>NUCLEOTIDE SEQUENCE [LARGE SCALE GENOMIC DNA]</scope>
    <source>
        <strain evidence="3 4">DSM 44780</strain>
    </source>
</reference>
<name>A0A8G1U9G0_9ACTN</name>
<dbReference type="SMART" id="SM01260">
    <property type="entry name" value="LANC_like"/>
    <property type="match status" value="1"/>
</dbReference>
<feature type="region of interest" description="Disordered" evidence="1">
    <location>
        <begin position="1"/>
        <end position="23"/>
    </location>
</feature>
<feature type="domain" description="Lantibiotic biosynthesis protein dehydration" evidence="2">
    <location>
        <begin position="147"/>
        <end position="520"/>
    </location>
</feature>
<dbReference type="OrthoDB" id="9148343at2"/>
<dbReference type="InterPro" id="IPR025410">
    <property type="entry name" value="Lant_dehyd"/>
</dbReference>
<dbReference type="PRINTS" id="PR01950">
    <property type="entry name" value="LANCSUPER"/>
</dbReference>
<dbReference type="PIRSF" id="PIRSF037228">
    <property type="entry name" value="Lant_mod_RumM"/>
    <property type="match status" value="1"/>
</dbReference>
<dbReference type="CDD" id="cd04792">
    <property type="entry name" value="LanM-like"/>
    <property type="match status" value="1"/>
</dbReference>
<dbReference type="Pfam" id="PF13575">
    <property type="entry name" value="DUF4135"/>
    <property type="match status" value="1"/>
</dbReference>
<dbReference type="Pfam" id="PF05147">
    <property type="entry name" value="LANC_like"/>
    <property type="match status" value="1"/>
</dbReference>
<dbReference type="Proteomes" id="UP000267408">
    <property type="component" value="Unassembled WGS sequence"/>
</dbReference>
<feature type="compositionally biased region" description="Basic and acidic residues" evidence="1">
    <location>
        <begin position="603"/>
        <end position="623"/>
    </location>
</feature>
<accession>A0A8G1U9G0</accession>
<feature type="region of interest" description="Disordered" evidence="1">
    <location>
        <begin position="574"/>
        <end position="623"/>
    </location>
</feature>
<evidence type="ECO:0000256" key="1">
    <source>
        <dbReference type="SAM" id="MobiDB-lite"/>
    </source>
</evidence>
<dbReference type="InterPro" id="IPR017146">
    <property type="entry name" value="Lanti_2_LanM"/>
</dbReference>
<feature type="compositionally biased region" description="Low complexity" evidence="1">
    <location>
        <begin position="1"/>
        <end position="20"/>
    </location>
</feature>
<protein>
    <submittedName>
        <fullName evidence="3">Type 2 lantibiotic biosynthesis protein LanM</fullName>
    </submittedName>
</protein>
<organism evidence="3 4">
    <name type="scientific">Kitasatospora cineracea</name>
    <dbReference type="NCBI Taxonomy" id="88074"/>
    <lineage>
        <taxon>Bacteria</taxon>
        <taxon>Bacillati</taxon>
        <taxon>Actinomycetota</taxon>
        <taxon>Actinomycetes</taxon>
        <taxon>Kitasatosporales</taxon>
        <taxon>Streptomycetaceae</taxon>
        <taxon>Kitasatospora</taxon>
    </lineage>
</organism>
<comment type="caution">
    <text evidence="3">The sequence shown here is derived from an EMBL/GenBank/DDBJ whole genome shotgun (WGS) entry which is preliminary data.</text>
</comment>
<dbReference type="PRINTS" id="PR01955">
    <property type="entry name" value="LANCFRANKIA"/>
</dbReference>
<dbReference type="EMBL" id="RJVJ01000003">
    <property type="protein sequence ID" value="ROR35314.1"/>
    <property type="molecule type" value="Genomic_DNA"/>
</dbReference>
<dbReference type="SUPFAM" id="SSF158745">
    <property type="entry name" value="LanC-like"/>
    <property type="match status" value="1"/>
</dbReference>
<gene>
    <name evidence="3" type="ORF">EDD39_6971</name>
</gene>
<dbReference type="AlphaFoldDB" id="A0A8G1U9G0"/>
<evidence type="ECO:0000313" key="4">
    <source>
        <dbReference type="Proteomes" id="UP000267408"/>
    </source>
</evidence>